<dbReference type="STRING" id="7897.ENSLACP00000020873"/>
<dbReference type="EMBL" id="AFYH01021528">
    <property type="status" value="NOT_ANNOTATED_CDS"/>
    <property type="molecule type" value="Genomic_DNA"/>
</dbReference>
<dbReference type="Gene3D" id="3.30.420.10">
    <property type="entry name" value="Ribonuclease H-like superfamily/Ribonuclease H"/>
    <property type="match status" value="1"/>
</dbReference>
<evidence type="ECO:0000256" key="3">
    <source>
        <dbReference type="ARBA" id="ARBA00022801"/>
    </source>
</evidence>
<dbReference type="Ensembl" id="ENSLACT00000021013.1">
    <property type="protein sequence ID" value="ENSLACP00000020873.1"/>
    <property type="gene ID" value="ENSLACG00000018339.1"/>
</dbReference>
<proteinExistence type="predicted"/>
<gene>
    <name evidence="8" type="primary">LOC102345280</name>
</gene>
<evidence type="ECO:0000259" key="7">
    <source>
        <dbReference type="SMART" id="SM00479"/>
    </source>
</evidence>
<dbReference type="GeneTree" id="ENSGT00940000160781"/>
<organism evidence="8 9">
    <name type="scientific">Latimeria chalumnae</name>
    <name type="common">Coelacanth</name>
    <dbReference type="NCBI Taxonomy" id="7897"/>
    <lineage>
        <taxon>Eukaryota</taxon>
        <taxon>Metazoa</taxon>
        <taxon>Chordata</taxon>
        <taxon>Craniata</taxon>
        <taxon>Vertebrata</taxon>
        <taxon>Euteleostomi</taxon>
        <taxon>Coelacanthiformes</taxon>
        <taxon>Coelacanthidae</taxon>
        <taxon>Latimeria</taxon>
    </lineage>
</organism>
<name>H3BG52_LATCH</name>
<keyword evidence="2" id="KW-0540">Nuclease</keyword>
<dbReference type="HOGENOM" id="CLU_022453_0_0_1"/>
<dbReference type="InterPro" id="IPR012337">
    <property type="entry name" value="RNaseH-like_sf"/>
</dbReference>
<reference evidence="8" key="2">
    <citation type="submission" date="2025-08" db="UniProtKB">
        <authorList>
            <consortium name="Ensembl"/>
        </authorList>
    </citation>
    <scope>IDENTIFICATION</scope>
</reference>
<dbReference type="eggNOG" id="KOG2249">
    <property type="taxonomic scope" value="Eukaryota"/>
</dbReference>
<feature type="region of interest" description="Disordered" evidence="6">
    <location>
        <begin position="242"/>
        <end position="281"/>
    </location>
</feature>
<evidence type="ECO:0000256" key="6">
    <source>
        <dbReference type="SAM" id="MobiDB-lite"/>
    </source>
</evidence>
<sequence length="281" mass="31848">KRRSRKHLRFEEHRAYLEREGLLKRKELAKTKSPPCCPASSEKRNSLRLKTSKTSGSPACSGCSSLGRPVNPNKCVALDCEMVGTGAGGKVSELARCSIVSYHGDVVYDKYVKPKLPVVDYRTRWSGIRKEHLRNAIPFKTAQKEVLQILKGKVVVGHALHNDFKALEYFHPKWLTRDTSKISALNRKAGLPVREVASLKRMAKYLLKRDIQVGREGHSSVEDALASMELYRLVEMEWEEELQKSSPADELLSPSPADSSRENEHYMQDQYWPSDLNEVGQ</sequence>
<dbReference type="Bgee" id="ENSLACG00000018339">
    <property type="expression patterns" value="Expressed in chordate pharynx and 6 other cell types or tissues"/>
</dbReference>
<feature type="region of interest" description="Disordered" evidence="6">
    <location>
        <begin position="31"/>
        <end position="53"/>
    </location>
</feature>
<keyword evidence="3" id="KW-0378">Hydrolase</keyword>
<dbReference type="GO" id="GO:0003676">
    <property type="term" value="F:nucleic acid binding"/>
    <property type="evidence" value="ECO:0007669"/>
    <property type="project" value="InterPro"/>
</dbReference>
<dbReference type="CDD" id="cd06149">
    <property type="entry name" value="ISG20"/>
    <property type="match status" value="1"/>
</dbReference>
<keyword evidence="9" id="KW-1185">Reference proteome</keyword>
<dbReference type="InParanoid" id="H3BG52"/>
<dbReference type="GO" id="GO:0005730">
    <property type="term" value="C:nucleolus"/>
    <property type="evidence" value="ECO:0007669"/>
    <property type="project" value="UniProtKB-ARBA"/>
</dbReference>
<reference evidence="8" key="3">
    <citation type="submission" date="2025-09" db="UniProtKB">
        <authorList>
            <consortium name="Ensembl"/>
        </authorList>
    </citation>
    <scope>IDENTIFICATION</scope>
</reference>
<dbReference type="EMBL" id="AFYH01021529">
    <property type="status" value="NOT_ANNOTATED_CDS"/>
    <property type="molecule type" value="Genomic_DNA"/>
</dbReference>
<evidence type="ECO:0000256" key="2">
    <source>
        <dbReference type="ARBA" id="ARBA00022722"/>
    </source>
</evidence>
<dbReference type="PANTHER" id="PTHR12801">
    <property type="entry name" value="RNA EXONUCLEASE REXO1 / RECO3 FAMILY MEMBER-RELATED"/>
    <property type="match status" value="1"/>
</dbReference>
<dbReference type="InterPro" id="IPR047021">
    <property type="entry name" value="REXO1/3/4-like"/>
</dbReference>
<comment type="subcellular location">
    <subcellularLocation>
        <location evidence="1">Nucleus</location>
    </subcellularLocation>
</comment>
<dbReference type="GO" id="GO:0000175">
    <property type="term" value="F:3'-5'-RNA exonuclease activity"/>
    <property type="evidence" value="ECO:0007669"/>
    <property type="project" value="InterPro"/>
</dbReference>
<dbReference type="FunFam" id="3.30.420.10:FF:000007">
    <property type="entry name" value="Interferon-stimulated exonuclease gene 20"/>
    <property type="match status" value="1"/>
</dbReference>
<dbReference type="SMART" id="SM00479">
    <property type="entry name" value="EXOIII"/>
    <property type="match status" value="1"/>
</dbReference>
<dbReference type="Proteomes" id="UP000008672">
    <property type="component" value="Unassembled WGS sequence"/>
</dbReference>
<evidence type="ECO:0000256" key="4">
    <source>
        <dbReference type="ARBA" id="ARBA00022839"/>
    </source>
</evidence>
<keyword evidence="5" id="KW-0539">Nucleus</keyword>
<protein>
    <submittedName>
        <fullName evidence="8">Apoptosis enhancing nuclease</fullName>
    </submittedName>
</protein>
<evidence type="ECO:0000256" key="1">
    <source>
        <dbReference type="ARBA" id="ARBA00004123"/>
    </source>
</evidence>
<dbReference type="InterPro" id="IPR037433">
    <property type="entry name" value="ISG20_DEDDh"/>
</dbReference>
<evidence type="ECO:0000313" key="9">
    <source>
        <dbReference type="Proteomes" id="UP000008672"/>
    </source>
</evidence>
<dbReference type="InterPro" id="IPR013520">
    <property type="entry name" value="Ribonucl_H"/>
</dbReference>
<dbReference type="OMA" id="TDTEQYM"/>
<evidence type="ECO:0000256" key="5">
    <source>
        <dbReference type="ARBA" id="ARBA00023242"/>
    </source>
</evidence>
<dbReference type="AlphaFoldDB" id="H3BG52"/>
<feature type="domain" description="Exonuclease" evidence="7">
    <location>
        <begin position="74"/>
        <end position="240"/>
    </location>
</feature>
<dbReference type="PANTHER" id="PTHR12801:SF57">
    <property type="entry name" value="APOPTOSIS-ENHANCING NUCLEASE"/>
    <property type="match status" value="1"/>
</dbReference>
<dbReference type="InterPro" id="IPR036397">
    <property type="entry name" value="RNaseH_sf"/>
</dbReference>
<dbReference type="SUPFAM" id="SSF53098">
    <property type="entry name" value="Ribonuclease H-like"/>
    <property type="match status" value="1"/>
</dbReference>
<dbReference type="Pfam" id="PF00929">
    <property type="entry name" value="RNase_T"/>
    <property type="match status" value="1"/>
</dbReference>
<dbReference type="FunCoup" id="H3BG52">
    <property type="interactions" value="2120"/>
</dbReference>
<reference evidence="9" key="1">
    <citation type="submission" date="2011-08" db="EMBL/GenBank/DDBJ databases">
        <title>The draft genome of Latimeria chalumnae.</title>
        <authorList>
            <person name="Di Palma F."/>
            <person name="Alfoldi J."/>
            <person name="Johnson J."/>
            <person name="Berlin A."/>
            <person name="Gnerre S."/>
            <person name="Jaffe D."/>
            <person name="MacCallum I."/>
            <person name="Young S."/>
            <person name="Walker B.J."/>
            <person name="Lander E."/>
            <person name="Lindblad-Toh K."/>
        </authorList>
    </citation>
    <scope>NUCLEOTIDE SEQUENCE [LARGE SCALE GENOMIC DNA]</scope>
    <source>
        <strain evidence="9">Wild caught</strain>
    </source>
</reference>
<evidence type="ECO:0000313" key="8">
    <source>
        <dbReference type="Ensembl" id="ENSLACP00000020873.1"/>
    </source>
</evidence>
<accession>H3BG52</accession>
<keyword evidence="4" id="KW-0269">Exonuclease</keyword>